<dbReference type="Proteomes" id="UP000094043">
    <property type="component" value="Chromosome 3"/>
</dbReference>
<reference evidence="1" key="3">
    <citation type="submission" date="2024-01" db="EMBL/GenBank/DDBJ databases">
        <authorList>
            <person name="Coelho M.A."/>
            <person name="David-Palma M."/>
            <person name="Shea T."/>
            <person name="Sun S."/>
            <person name="Cuomo C.A."/>
            <person name="Heitman J."/>
        </authorList>
    </citation>
    <scope>NUCLEOTIDE SEQUENCE</scope>
    <source>
        <strain evidence="1">CBS 7841</strain>
    </source>
</reference>
<dbReference type="EMBL" id="CP143786">
    <property type="protein sequence ID" value="WVN87497.1"/>
    <property type="molecule type" value="Genomic_DNA"/>
</dbReference>
<name>A0AAJ8M1E4_9TREE</name>
<evidence type="ECO:0000313" key="2">
    <source>
        <dbReference type="Proteomes" id="UP000094043"/>
    </source>
</evidence>
<dbReference type="GeneID" id="91086890"/>
<accession>A0AAJ8M1E4</accession>
<sequence>MIRSNPTAIPLRASDLSSLQAEIDRRKTERQDSASSVATAQKEIVFEIVMKDGWPYQHHEIVKNIGHVSRYNY</sequence>
<protein>
    <submittedName>
        <fullName evidence="1">Uncharacterized protein</fullName>
    </submittedName>
</protein>
<reference evidence="1" key="1">
    <citation type="submission" date="2016-06" db="EMBL/GenBank/DDBJ databases">
        <authorList>
            <person name="Cuomo C."/>
            <person name="Litvintseva A."/>
            <person name="Heitman J."/>
            <person name="Chen Y."/>
            <person name="Sun S."/>
            <person name="Springer D."/>
            <person name="Dromer F."/>
            <person name="Young S."/>
            <person name="Zeng Q."/>
            <person name="Chapman S."/>
            <person name="Gujja S."/>
            <person name="Saif S."/>
            <person name="Birren B."/>
        </authorList>
    </citation>
    <scope>NUCLEOTIDE SEQUENCE</scope>
    <source>
        <strain evidence="1">CBS 7841</strain>
    </source>
</reference>
<reference evidence="1" key="2">
    <citation type="journal article" date="2022" name="Elife">
        <title>Obligate sexual reproduction of a homothallic fungus closely related to the Cryptococcus pathogenic species complex.</title>
        <authorList>
            <person name="Passer A.R."/>
            <person name="Clancey S.A."/>
            <person name="Shea T."/>
            <person name="David-Palma M."/>
            <person name="Averette A.F."/>
            <person name="Boekhout T."/>
            <person name="Porcel B.M."/>
            <person name="Nowrousian M."/>
            <person name="Cuomo C.A."/>
            <person name="Sun S."/>
            <person name="Heitman J."/>
            <person name="Coelho M.A."/>
        </authorList>
    </citation>
    <scope>NUCLEOTIDE SEQUENCE</scope>
    <source>
        <strain evidence="1">CBS 7841</strain>
    </source>
</reference>
<dbReference type="AlphaFoldDB" id="A0AAJ8M1E4"/>
<organism evidence="1 2">
    <name type="scientific">Cryptococcus depauperatus CBS 7841</name>
    <dbReference type="NCBI Taxonomy" id="1295531"/>
    <lineage>
        <taxon>Eukaryota</taxon>
        <taxon>Fungi</taxon>
        <taxon>Dikarya</taxon>
        <taxon>Basidiomycota</taxon>
        <taxon>Agaricomycotina</taxon>
        <taxon>Tremellomycetes</taxon>
        <taxon>Tremellales</taxon>
        <taxon>Cryptococcaceae</taxon>
        <taxon>Cryptococcus</taxon>
    </lineage>
</organism>
<dbReference type="KEGG" id="cdep:91086890"/>
<proteinExistence type="predicted"/>
<keyword evidence="2" id="KW-1185">Reference proteome</keyword>
<gene>
    <name evidence="1" type="ORF">L203_102679</name>
</gene>
<dbReference type="RefSeq" id="XP_066068197.1">
    <property type="nucleotide sequence ID" value="XM_066212100.1"/>
</dbReference>
<evidence type="ECO:0000313" key="1">
    <source>
        <dbReference type="EMBL" id="WVN87497.1"/>
    </source>
</evidence>